<name>A0ABQ5ZY84_9GAMM</name>
<accession>A0ABQ5ZY84</accession>
<keyword evidence="2" id="KW-0808">Transferase</keyword>
<dbReference type="Pfam" id="PF07804">
    <property type="entry name" value="HipA_C"/>
    <property type="match status" value="1"/>
</dbReference>
<dbReference type="InterPro" id="IPR012893">
    <property type="entry name" value="HipA-like_C"/>
</dbReference>
<proteinExistence type="inferred from homology"/>
<feature type="domain" description="HipA-like C-terminal" evidence="4">
    <location>
        <begin position="166"/>
        <end position="388"/>
    </location>
</feature>
<evidence type="ECO:0000313" key="5">
    <source>
        <dbReference type="EMBL" id="GLR64253.1"/>
    </source>
</evidence>
<protein>
    <submittedName>
        <fullName evidence="5">Toxin HipA</fullName>
    </submittedName>
</protein>
<sequence>MYKLTLQIYVENHWWDAAELSIFNPQVGLKAGCKLGYKPDYLVEHLEKLSTRLAWSLSANHPLSWDTYSGSEVLALLQDITPAGAARRFLEARYGELRPNNLAMDVFLLATATPAPIGHLRIKEASELLKSAKELGFSRNEVVQRDQQFLEYAYEQGAAIGGATGAGGEAPKLLLTETSQGLLYPDAVLADNLAMKHWFIKFPRNRAGTVDQDILRSEYCYYQAIDKLGFLTVDQADLRLEEGSKPSLWMQRFDRKHTNHQVDRFALESIYSLLKVTIPGSYLKHLDVLKCLLKLWQKEGQVEDIPALVLDYLSRDLLNLVVGNSDNHGRNLSIIRTEQTLKLAPIYDLAPMVMDEEGVTRTTKWPQSAELGGEVNWLKVCQMTAEIANLSAEWLYDELCKLASKLLALPDLLLDLGLPEQTWQHPRIPLSYLPKYLSNRGLVR</sequence>
<dbReference type="EMBL" id="BSOR01000029">
    <property type="protein sequence ID" value="GLR64253.1"/>
    <property type="molecule type" value="Genomic_DNA"/>
</dbReference>
<reference evidence="6" key="1">
    <citation type="journal article" date="2019" name="Int. J. Syst. Evol. Microbiol.">
        <title>The Global Catalogue of Microorganisms (GCM) 10K type strain sequencing project: providing services to taxonomists for standard genome sequencing and annotation.</title>
        <authorList>
            <consortium name="The Broad Institute Genomics Platform"/>
            <consortium name="The Broad Institute Genome Sequencing Center for Infectious Disease"/>
            <person name="Wu L."/>
            <person name="Ma J."/>
        </authorList>
    </citation>
    <scope>NUCLEOTIDE SEQUENCE [LARGE SCALE GENOMIC DNA]</scope>
    <source>
        <strain evidence="6">NBRC 100033</strain>
    </source>
</reference>
<dbReference type="RefSeq" id="WP_027851479.1">
    <property type="nucleotide sequence ID" value="NZ_BSOR01000029.1"/>
</dbReference>
<gene>
    <name evidence="5" type="ORF">GCM10007878_16910</name>
</gene>
<dbReference type="Proteomes" id="UP001156682">
    <property type="component" value="Unassembled WGS sequence"/>
</dbReference>
<evidence type="ECO:0000256" key="1">
    <source>
        <dbReference type="ARBA" id="ARBA00010164"/>
    </source>
</evidence>
<evidence type="ECO:0000256" key="3">
    <source>
        <dbReference type="ARBA" id="ARBA00022777"/>
    </source>
</evidence>
<dbReference type="InterPro" id="IPR052028">
    <property type="entry name" value="HipA_Ser/Thr_kinase"/>
</dbReference>
<comment type="similarity">
    <text evidence="1">Belongs to the HipA Ser/Thr kinase family.</text>
</comment>
<dbReference type="PANTHER" id="PTHR37419:SF8">
    <property type="entry name" value="TOXIN YJJJ"/>
    <property type="match status" value="1"/>
</dbReference>
<evidence type="ECO:0000256" key="2">
    <source>
        <dbReference type="ARBA" id="ARBA00022679"/>
    </source>
</evidence>
<dbReference type="PIRSF" id="PIRSF028135">
    <property type="entry name" value="UCP028135_HipA-like"/>
    <property type="match status" value="1"/>
</dbReference>
<keyword evidence="3" id="KW-0418">Kinase</keyword>
<dbReference type="InterPro" id="IPR016869">
    <property type="entry name" value="UCP028135_HipA-like"/>
</dbReference>
<keyword evidence="6" id="KW-1185">Reference proteome</keyword>
<organism evidence="5 6">
    <name type="scientific">Marinospirillum insulare</name>
    <dbReference type="NCBI Taxonomy" id="217169"/>
    <lineage>
        <taxon>Bacteria</taxon>
        <taxon>Pseudomonadati</taxon>
        <taxon>Pseudomonadota</taxon>
        <taxon>Gammaproteobacteria</taxon>
        <taxon>Oceanospirillales</taxon>
        <taxon>Oceanospirillaceae</taxon>
        <taxon>Marinospirillum</taxon>
    </lineage>
</organism>
<comment type="caution">
    <text evidence="5">The sequence shown here is derived from an EMBL/GenBank/DDBJ whole genome shotgun (WGS) entry which is preliminary data.</text>
</comment>
<evidence type="ECO:0000313" key="6">
    <source>
        <dbReference type="Proteomes" id="UP001156682"/>
    </source>
</evidence>
<dbReference type="PANTHER" id="PTHR37419">
    <property type="entry name" value="SERINE/THREONINE-PROTEIN KINASE TOXIN HIPA"/>
    <property type="match status" value="1"/>
</dbReference>
<evidence type="ECO:0000259" key="4">
    <source>
        <dbReference type="Pfam" id="PF07804"/>
    </source>
</evidence>